<sequence>MHFKAVIFSLFIASTLAVPAVVPLDARAAPVKYEGSWDYTQTVPPCYPTGPDTEQVHFSVTWDGHYTQSTDEKTGAVTYKGHVNQKGTGVGLTSGKKYQFSSVGNYDQTWTYTPPYDGEYHSVQNYQIVKQGSGVAYSSKYNAYYTYDQTKGLVFRFDHNDDTC</sequence>
<protein>
    <submittedName>
        <fullName evidence="2">Uncharacterized protein</fullName>
    </submittedName>
</protein>
<feature type="signal peptide" evidence="1">
    <location>
        <begin position="1"/>
        <end position="17"/>
    </location>
</feature>
<reference evidence="2 3" key="1">
    <citation type="submission" date="2018-02" db="EMBL/GenBank/DDBJ databases">
        <title>The genomes of Aspergillus section Nigri reveals drivers in fungal speciation.</title>
        <authorList>
            <consortium name="DOE Joint Genome Institute"/>
            <person name="Vesth T.C."/>
            <person name="Nybo J."/>
            <person name="Theobald S."/>
            <person name="Brandl J."/>
            <person name="Frisvad J.C."/>
            <person name="Nielsen K.F."/>
            <person name="Lyhne E.K."/>
            <person name="Kogle M.E."/>
            <person name="Kuo A."/>
            <person name="Riley R."/>
            <person name="Clum A."/>
            <person name="Nolan M."/>
            <person name="Lipzen A."/>
            <person name="Salamov A."/>
            <person name="Henrissat B."/>
            <person name="Wiebenga A."/>
            <person name="De vries R.P."/>
            <person name="Grigoriev I.V."/>
            <person name="Mortensen U.H."/>
            <person name="Andersen M.R."/>
            <person name="Baker S.E."/>
        </authorList>
    </citation>
    <scope>NUCLEOTIDE SEQUENCE [LARGE SCALE GENOMIC DNA]</scope>
    <source>
        <strain evidence="2 3">CBS 115571</strain>
    </source>
</reference>
<evidence type="ECO:0000313" key="2">
    <source>
        <dbReference type="EMBL" id="PYI20317.1"/>
    </source>
</evidence>
<organism evidence="2 3">
    <name type="scientific">Aspergillus violaceofuscus (strain CBS 115571)</name>
    <dbReference type="NCBI Taxonomy" id="1450538"/>
    <lineage>
        <taxon>Eukaryota</taxon>
        <taxon>Fungi</taxon>
        <taxon>Dikarya</taxon>
        <taxon>Ascomycota</taxon>
        <taxon>Pezizomycotina</taxon>
        <taxon>Eurotiomycetes</taxon>
        <taxon>Eurotiomycetidae</taxon>
        <taxon>Eurotiales</taxon>
        <taxon>Aspergillaceae</taxon>
        <taxon>Aspergillus</taxon>
    </lineage>
</organism>
<evidence type="ECO:0000256" key="1">
    <source>
        <dbReference type="SAM" id="SignalP"/>
    </source>
</evidence>
<dbReference type="Proteomes" id="UP000249829">
    <property type="component" value="Unassembled WGS sequence"/>
</dbReference>
<evidence type="ECO:0000313" key="3">
    <source>
        <dbReference type="Proteomes" id="UP000249829"/>
    </source>
</evidence>
<dbReference type="AlphaFoldDB" id="A0A2V5I8B7"/>
<keyword evidence="1" id="KW-0732">Signal</keyword>
<proteinExistence type="predicted"/>
<gene>
    <name evidence="2" type="ORF">BO99DRAFT_472948</name>
</gene>
<accession>A0A2V5I8B7</accession>
<name>A0A2V5I8B7_ASPV1</name>
<feature type="chain" id="PRO_5016072025" evidence="1">
    <location>
        <begin position="18"/>
        <end position="164"/>
    </location>
</feature>
<dbReference type="EMBL" id="KZ825126">
    <property type="protein sequence ID" value="PYI20317.1"/>
    <property type="molecule type" value="Genomic_DNA"/>
</dbReference>
<keyword evidence="3" id="KW-1185">Reference proteome</keyword>